<keyword evidence="3" id="KW-0998">Cell outer membrane</keyword>
<keyword evidence="8" id="KW-1185">Reference proteome</keyword>
<protein>
    <submittedName>
        <fullName evidence="7">Outer membrane protein OmpA-like peptidoglycan-associated protein</fullName>
    </submittedName>
</protein>
<dbReference type="InterPro" id="IPR036737">
    <property type="entry name" value="OmpA-like_sf"/>
</dbReference>
<gene>
    <name evidence="7" type="ORF">ATI61_11790</name>
</gene>
<evidence type="ECO:0000313" key="8">
    <source>
        <dbReference type="Proteomes" id="UP000256345"/>
    </source>
</evidence>
<feature type="domain" description="OmpA-like" evidence="6">
    <location>
        <begin position="541"/>
        <end position="657"/>
    </location>
</feature>
<organism evidence="7 8">
    <name type="scientific">Archangium gephyra</name>
    <dbReference type="NCBI Taxonomy" id="48"/>
    <lineage>
        <taxon>Bacteria</taxon>
        <taxon>Pseudomonadati</taxon>
        <taxon>Myxococcota</taxon>
        <taxon>Myxococcia</taxon>
        <taxon>Myxococcales</taxon>
        <taxon>Cystobacterineae</taxon>
        <taxon>Archangiaceae</taxon>
        <taxon>Archangium</taxon>
    </lineage>
</organism>
<dbReference type="InterPro" id="IPR006664">
    <property type="entry name" value="OMP_bac"/>
</dbReference>
<dbReference type="Proteomes" id="UP000256345">
    <property type="component" value="Unassembled WGS sequence"/>
</dbReference>
<dbReference type="EMBL" id="QUMU01000017">
    <property type="protein sequence ID" value="REG23247.1"/>
    <property type="molecule type" value="Genomic_DNA"/>
</dbReference>
<dbReference type="Pfam" id="PF13620">
    <property type="entry name" value="CarboxypepD_reg"/>
    <property type="match status" value="1"/>
</dbReference>
<dbReference type="Gene3D" id="3.30.1330.60">
    <property type="entry name" value="OmpA-like domain"/>
    <property type="match status" value="1"/>
</dbReference>
<keyword evidence="2 4" id="KW-0472">Membrane</keyword>
<accession>A0ABX9JNS3</accession>
<dbReference type="InterPro" id="IPR006665">
    <property type="entry name" value="OmpA-like"/>
</dbReference>
<evidence type="ECO:0000256" key="1">
    <source>
        <dbReference type="ARBA" id="ARBA00004442"/>
    </source>
</evidence>
<name>A0ABX9JNS3_9BACT</name>
<evidence type="ECO:0000256" key="4">
    <source>
        <dbReference type="PROSITE-ProRule" id="PRU00473"/>
    </source>
</evidence>
<evidence type="ECO:0000256" key="3">
    <source>
        <dbReference type="ARBA" id="ARBA00023237"/>
    </source>
</evidence>
<dbReference type="PRINTS" id="PR01021">
    <property type="entry name" value="OMPADOMAIN"/>
</dbReference>
<reference evidence="7 8" key="1">
    <citation type="submission" date="2018-08" db="EMBL/GenBank/DDBJ databases">
        <title>Genomic Encyclopedia of Archaeal and Bacterial Type Strains, Phase II (KMG-II): from individual species to whole genera.</title>
        <authorList>
            <person name="Goeker M."/>
        </authorList>
    </citation>
    <scope>NUCLEOTIDE SEQUENCE [LARGE SCALE GENOMIC DNA]</scope>
    <source>
        <strain evidence="7 8">DSM 2261</strain>
    </source>
</reference>
<dbReference type="SUPFAM" id="SSF49452">
    <property type="entry name" value="Starch-binding domain-like"/>
    <property type="match status" value="1"/>
</dbReference>
<evidence type="ECO:0000313" key="7">
    <source>
        <dbReference type="EMBL" id="REG23247.1"/>
    </source>
</evidence>
<dbReference type="InterPro" id="IPR050330">
    <property type="entry name" value="Bact_OuterMem_StrucFunc"/>
</dbReference>
<evidence type="ECO:0000256" key="5">
    <source>
        <dbReference type="SAM" id="MobiDB-lite"/>
    </source>
</evidence>
<dbReference type="CDD" id="cd07185">
    <property type="entry name" value="OmpA_C-like"/>
    <property type="match status" value="1"/>
</dbReference>
<feature type="region of interest" description="Disordered" evidence="5">
    <location>
        <begin position="1"/>
        <end position="33"/>
    </location>
</feature>
<dbReference type="PROSITE" id="PS51123">
    <property type="entry name" value="OMPA_2"/>
    <property type="match status" value="1"/>
</dbReference>
<dbReference type="PANTHER" id="PTHR30329:SF21">
    <property type="entry name" value="LIPOPROTEIN YIAD-RELATED"/>
    <property type="match status" value="1"/>
</dbReference>
<comment type="subcellular location">
    <subcellularLocation>
        <location evidence="1">Cell outer membrane</location>
    </subcellularLocation>
</comment>
<sequence length="657" mass="69412">MVGYSTQPGPSTSSPGLDQTYEAHSPSTLGNSWRDARNLRHASTATGGVGLLRLSGADLGRKGVLRFSATGEFFSTPDFPVQGANNTRTGGTFAVGYVPLDFLDLSLAYTASTNTNTRSSPNLIQALGDVTLGARATKQWLPGLWAGADVRVMTFSGVGSNQIAFGFSPRVVATYDARSLSPTLPLRVHANLGLLMDGTGSLVDAGRLNAAEEYALGINRYSRLGVGFGLEAPLPVVTPFIEYGLTSPLGVPDGQLAAPDGSLVPVGSVAPQTLGLGVKLTAVQNLTFTAAAEFGLTRMVGMGVQPVPPFNLVLGASFNVDPALQAGGTRVIERVVVREPALVERTPTPVQTQAAQTTAQVAQAATAQVSGVVVDAKTRQPLPSVLVATVDSTLPPVASAPGDGRFLTYALPSGPVKLSVRKDGYLPLEKELVLEAGKTVSVELELVAEVKPAALALAVTSKRKPVPATLTFFGGPTPRQVKYSQADAASRQLQLPAGRYVVEVTAPGFLAQTRAVEAADGASLDLTFDLEPEPKQWQVKRDNDKLELLQQVRFADGKAVLLPDSYPLLAQVVDLMVRTGVQRLRIEGHTDNQGDKTANLNLSKERARAVADYLIKAGLDPARLESEGFGDSRPVAPNMTPRGRELNRRVDFVILDR</sequence>
<dbReference type="SUPFAM" id="SSF103088">
    <property type="entry name" value="OmpA-like"/>
    <property type="match status" value="1"/>
</dbReference>
<feature type="compositionally biased region" description="Low complexity" evidence="5">
    <location>
        <begin position="1"/>
        <end position="16"/>
    </location>
</feature>
<dbReference type="PANTHER" id="PTHR30329">
    <property type="entry name" value="STATOR ELEMENT OF FLAGELLAR MOTOR COMPLEX"/>
    <property type="match status" value="1"/>
</dbReference>
<dbReference type="Pfam" id="PF00691">
    <property type="entry name" value="OmpA"/>
    <property type="match status" value="1"/>
</dbReference>
<dbReference type="InterPro" id="IPR013784">
    <property type="entry name" value="Carb-bd-like_fold"/>
</dbReference>
<proteinExistence type="predicted"/>
<dbReference type="Gene3D" id="2.60.40.1120">
    <property type="entry name" value="Carboxypeptidase-like, regulatory domain"/>
    <property type="match status" value="1"/>
</dbReference>
<comment type="caution">
    <text evidence="7">The sequence shown here is derived from an EMBL/GenBank/DDBJ whole genome shotgun (WGS) entry which is preliminary data.</text>
</comment>
<dbReference type="RefSeq" id="WP_147333198.1">
    <property type="nucleotide sequence ID" value="NZ_CP011509.1"/>
</dbReference>
<evidence type="ECO:0000259" key="6">
    <source>
        <dbReference type="PROSITE" id="PS51123"/>
    </source>
</evidence>
<evidence type="ECO:0000256" key="2">
    <source>
        <dbReference type="ARBA" id="ARBA00023136"/>
    </source>
</evidence>